<evidence type="ECO:0000256" key="2">
    <source>
        <dbReference type="ARBA" id="ARBA00022692"/>
    </source>
</evidence>
<feature type="transmembrane region" description="Helical" evidence="6">
    <location>
        <begin position="128"/>
        <end position="153"/>
    </location>
</feature>
<feature type="transmembrane region" description="Helical" evidence="6">
    <location>
        <begin position="325"/>
        <end position="349"/>
    </location>
</feature>
<reference evidence="8 9" key="1">
    <citation type="submission" date="2021-01" db="EMBL/GenBank/DDBJ databases">
        <title>Whole genome shotgun sequence of Catellatospora citrea NBRC 14495.</title>
        <authorList>
            <person name="Komaki H."/>
            <person name="Tamura T."/>
        </authorList>
    </citation>
    <scope>NUCLEOTIDE SEQUENCE [LARGE SCALE GENOMIC DNA]</scope>
    <source>
        <strain evidence="8 9">NBRC 14495</strain>
    </source>
</reference>
<feature type="transmembrane region" description="Helical" evidence="6">
    <location>
        <begin position="355"/>
        <end position="376"/>
    </location>
</feature>
<evidence type="ECO:0000259" key="7">
    <source>
        <dbReference type="PROSITE" id="PS50850"/>
    </source>
</evidence>
<feature type="transmembrane region" description="Helical" evidence="6">
    <location>
        <begin position="233"/>
        <end position="256"/>
    </location>
</feature>
<dbReference type="PROSITE" id="PS50850">
    <property type="entry name" value="MFS"/>
    <property type="match status" value="1"/>
</dbReference>
<feature type="compositionally biased region" description="Low complexity" evidence="5">
    <location>
        <begin position="396"/>
        <end position="424"/>
    </location>
</feature>
<dbReference type="Pfam" id="PF06779">
    <property type="entry name" value="MFS_4"/>
    <property type="match status" value="1"/>
</dbReference>
<keyword evidence="2 6" id="KW-0812">Transmembrane</keyword>
<evidence type="ECO:0000256" key="4">
    <source>
        <dbReference type="ARBA" id="ARBA00023136"/>
    </source>
</evidence>
<feature type="domain" description="Major facilitator superfamily (MFS) profile" evidence="7">
    <location>
        <begin position="3"/>
        <end position="380"/>
    </location>
</feature>
<gene>
    <name evidence="8" type="ORF">Cci01nite_74670</name>
</gene>
<dbReference type="PANTHER" id="PTHR23537">
    <property type="match status" value="1"/>
</dbReference>
<evidence type="ECO:0000256" key="6">
    <source>
        <dbReference type="SAM" id="Phobius"/>
    </source>
</evidence>
<comment type="caution">
    <text evidence="8">The sequence shown here is derived from an EMBL/GenBank/DDBJ whole genome shotgun (WGS) entry which is preliminary data.</text>
</comment>
<feature type="transmembrane region" description="Helical" evidence="6">
    <location>
        <begin position="68"/>
        <end position="88"/>
    </location>
</feature>
<feature type="region of interest" description="Disordered" evidence="5">
    <location>
        <begin position="385"/>
        <end position="424"/>
    </location>
</feature>
<dbReference type="PANTHER" id="PTHR23537:SF1">
    <property type="entry name" value="SUGAR TRANSPORTER"/>
    <property type="match status" value="1"/>
</dbReference>
<name>A0A8J3P3H9_9ACTN</name>
<protein>
    <submittedName>
        <fullName evidence="8">MFS transporter</fullName>
    </submittedName>
</protein>
<proteinExistence type="predicted"/>
<dbReference type="GO" id="GO:0005886">
    <property type="term" value="C:plasma membrane"/>
    <property type="evidence" value="ECO:0007669"/>
    <property type="project" value="UniProtKB-SubCell"/>
</dbReference>
<feature type="transmembrane region" description="Helical" evidence="6">
    <location>
        <begin position="38"/>
        <end position="61"/>
    </location>
</feature>
<keyword evidence="9" id="KW-1185">Reference proteome</keyword>
<feature type="transmembrane region" description="Helical" evidence="6">
    <location>
        <begin position="292"/>
        <end position="313"/>
    </location>
</feature>
<evidence type="ECO:0000256" key="5">
    <source>
        <dbReference type="SAM" id="MobiDB-lite"/>
    </source>
</evidence>
<keyword evidence="4 6" id="KW-0472">Membrane</keyword>
<feature type="transmembrane region" description="Helical" evidence="6">
    <location>
        <begin position="268"/>
        <end position="286"/>
    </location>
</feature>
<dbReference type="AlphaFoldDB" id="A0A8J3P3H9"/>
<evidence type="ECO:0000256" key="3">
    <source>
        <dbReference type="ARBA" id="ARBA00022989"/>
    </source>
</evidence>
<keyword evidence="3 6" id="KW-1133">Transmembrane helix</keyword>
<evidence type="ECO:0000256" key="1">
    <source>
        <dbReference type="ARBA" id="ARBA00004651"/>
    </source>
</evidence>
<dbReference type="InterPro" id="IPR036259">
    <property type="entry name" value="MFS_trans_sf"/>
</dbReference>
<feature type="transmembrane region" description="Helical" evidence="6">
    <location>
        <begin position="94"/>
        <end position="116"/>
    </location>
</feature>
<dbReference type="Gene3D" id="1.20.1250.20">
    <property type="entry name" value="MFS general substrate transporter like domains"/>
    <property type="match status" value="2"/>
</dbReference>
<dbReference type="EMBL" id="BONH01000052">
    <property type="protein sequence ID" value="GIG02374.1"/>
    <property type="molecule type" value="Genomic_DNA"/>
</dbReference>
<sequence length="424" mass="42921">MTALALASGPVVALGFTRFAYALLLPPMRTQLHWSYAQAGAMNTANAVGYIIGAATAAYWARRLRGSTAFTGSLAVGALALLAAAATAHLPGLLALRFVGGFATAVTFVVGSTLAARIAVGVHQRRSALLVGVYMAGVGIGVVLSGLIVPVALSAGGWRLGWLLLGALSVLAVLPAWWGSRAVAEPGGAHTALLSRAQLRRLGPTFAWYVLFGAGYVSYMTFVVALLRGQGLGAWLTAVFFVVLGAVSALTTLTLWGRVIGRLPGGRAPALVAALVLLGVLPVLLIEAGPFAALLSAVVFGAGFMAGPTAATLMARRMLPAESWAAGIALLTVAFSAGQAIGPVLSGLLSDGPGGVARGLWLSVALLGVAAVVALWQREHPAVPRAAADGARHGEPGPVRAAADARPGAVPAPDLLAPVPTRSE</sequence>
<comment type="subcellular location">
    <subcellularLocation>
        <location evidence="1">Cell membrane</location>
        <topology evidence="1">Multi-pass membrane protein</topology>
    </subcellularLocation>
</comment>
<feature type="transmembrane region" description="Helical" evidence="6">
    <location>
        <begin position="159"/>
        <end position="178"/>
    </location>
</feature>
<evidence type="ECO:0000313" key="8">
    <source>
        <dbReference type="EMBL" id="GIG02374.1"/>
    </source>
</evidence>
<dbReference type="Proteomes" id="UP000659904">
    <property type="component" value="Unassembled WGS sequence"/>
</dbReference>
<dbReference type="SUPFAM" id="SSF103473">
    <property type="entry name" value="MFS general substrate transporter"/>
    <property type="match status" value="1"/>
</dbReference>
<dbReference type="InterPro" id="IPR020846">
    <property type="entry name" value="MFS_dom"/>
</dbReference>
<dbReference type="GO" id="GO:0022857">
    <property type="term" value="F:transmembrane transporter activity"/>
    <property type="evidence" value="ECO:0007669"/>
    <property type="project" value="InterPro"/>
</dbReference>
<accession>A0A8J3P3H9</accession>
<feature type="transmembrane region" description="Helical" evidence="6">
    <location>
        <begin position="206"/>
        <end position="227"/>
    </location>
</feature>
<evidence type="ECO:0000313" key="9">
    <source>
        <dbReference type="Proteomes" id="UP000659904"/>
    </source>
</evidence>
<dbReference type="InterPro" id="IPR010645">
    <property type="entry name" value="MFS_4"/>
</dbReference>
<organism evidence="8 9">
    <name type="scientific">Catellatospora citrea</name>
    <dbReference type="NCBI Taxonomy" id="53366"/>
    <lineage>
        <taxon>Bacteria</taxon>
        <taxon>Bacillati</taxon>
        <taxon>Actinomycetota</taxon>
        <taxon>Actinomycetes</taxon>
        <taxon>Micromonosporales</taxon>
        <taxon>Micromonosporaceae</taxon>
        <taxon>Catellatospora</taxon>
    </lineage>
</organism>